<dbReference type="EMBL" id="QKYV01000006">
    <property type="protein sequence ID" value="PZW39054.1"/>
    <property type="molecule type" value="Genomic_DNA"/>
</dbReference>
<reference evidence="1 2" key="1">
    <citation type="submission" date="2018-06" db="EMBL/GenBank/DDBJ databases">
        <title>Genomic Encyclopedia of Archaeal and Bacterial Type Strains, Phase II (KMG-II): from individual species to whole genera.</title>
        <authorList>
            <person name="Goeker M."/>
        </authorList>
    </citation>
    <scope>NUCLEOTIDE SEQUENCE [LARGE SCALE GENOMIC DNA]</scope>
    <source>
        <strain evidence="1 2">DSM 15361</strain>
    </source>
</reference>
<gene>
    <name evidence="1" type="ORF">LX95_02194</name>
</gene>
<dbReference type="SUPFAM" id="SSF52540">
    <property type="entry name" value="P-loop containing nucleoside triphosphate hydrolases"/>
    <property type="match status" value="1"/>
</dbReference>
<organism evidence="1 2">
    <name type="scientific">Mesonia algae</name>
    <dbReference type="NCBI Taxonomy" id="213248"/>
    <lineage>
        <taxon>Bacteria</taxon>
        <taxon>Pseudomonadati</taxon>
        <taxon>Bacteroidota</taxon>
        <taxon>Flavobacteriia</taxon>
        <taxon>Flavobacteriales</taxon>
        <taxon>Flavobacteriaceae</taxon>
        <taxon>Mesonia</taxon>
    </lineage>
</organism>
<proteinExistence type="predicted"/>
<comment type="caution">
    <text evidence="1">The sequence shown here is derived from an EMBL/GenBank/DDBJ whole genome shotgun (WGS) entry which is preliminary data.</text>
</comment>
<keyword evidence="2" id="KW-1185">Reference proteome</keyword>
<dbReference type="InterPro" id="IPR027417">
    <property type="entry name" value="P-loop_NTPase"/>
</dbReference>
<evidence type="ECO:0000313" key="1">
    <source>
        <dbReference type="EMBL" id="PZW39054.1"/>
    </source>
</evidence>
<dbReference type="AlphaFoldDB" id="A0A2W7HX39"/>
<sequence length="234" mass="27605">MVLNKVGFIKKIKEGIWQIQKANKPKIFGIGNNKTGTTSLKSAMQALNYKVGNQRQAEIMHHTWAKRDFQPIVEYCKTAEFFQDFPFSKPFTFIALDQAYPNSKFILTVRSSPEEWYNSLIKFHAKLWGKNGRVPTKEDLKEATYIYKGWAWEVNRYNYNSPENDPYNKEALIKNYLCYNQQVKEYFKHRKNDLLVLNVAQPNAYQELCKFLGKEVIQSNFPWTNKTADLDYRK</sequence>
<dbReference type="Proteomes" id="UP000249542">
    <property type="component" value="Unassembled WGS sequence"/>
</dbReference>
<dbReference type="RefSeq" id="WP_170116610.1">
    <property type="nucleotide sequence ID" value="NZ_QKYV01000006.1"/>
</dbReference>
<evidence type="ECO:0008006" key="3">
    <source>
        <dbReference type="Google" id="ProtNLM"/>
    </source>
</evidence>
<dbReference type="Gene3D" id="3.40.50.300">
    <property type="entry name" value="P-loop containing nucleotide triphosphate hydrolases"/>
    <property type="match status" value="1"/>
</dbReference>
<protein>
    <recommendedName>
        <fullName evidence="3">Sulfotransferase family protein</fullName>
    </recommendedName>
</protein>
<evidence type="ECO:0000313" key="2">
    <source>
        <dbReference type="Proteomes" id="UP000249542"/>
    </source>
</evidence>
<dbReference type="InterPro" id="IPR040632">
    <property type="entry name" value="Sulfotransfer_4"/>
</dbReference>
<dbReference type="PANTHER" id="PTHR36978:SF4">
    <property type="entry name" value="P-LOOP CONTAINING NUCLEOSIDE TRIPHOSPHATE HYDROLASE PROTEIN"/>
    <property type="match status" value="1"/>
</dbReference>
<dbReference type="PANTHER" id="PTHR36978">
    <property type="entry name" value="P-LOOP CONTAINING NUCLEOTIDE TRIPHOSPHATE HYDROLASE"/>
    <property type="match status" value="1"/>
</dbReference>
<name>A0A2W7HX39_9FLAO</name>
<dbReference type="Pfam" id="PF17784">
    <property type="entry name" value="Sulfotransfer_4"/>
    <property type="match status" value="1"/>
</dbReference>
<accession>A0A2W7HX39</accession>